<evidence type="ECO:0000256" key="4">
    <source>
        <dbReference type="ARBA" id="ARBA00022764"/>
    </source>
</evidence>
<feature type="domain" description="Thioredoxin" evidence="10">
    <location>
        <begin position="15"/>
        <end position="174"/>
    </location>
</feature>
<protein>
    <recommendedName>
        <fullName evidence="7">Thiol:disulfide interchange protein</fullName>
    </recommendedName>
</protein>
<proteinExistence type="inferred from homology"/>
<dbReference type="CDD" id="cd03019">
    <property type="entry name" value="DsbA_DsbA"/>
    <property type="match status" value="1"/>
</dbReference>
<keyword evidence="4 7" id="KW-0574">Periplasm</keyword>
<dbReference type="PROSITE" id="PS51257">
    <property type="entry name" value="PROKAR_LIPOPROTEIN"/>
    <property type="match status" value="1"/>
</dbReference>
<reference evidence="11 12" key="1">
    <citation type="journal article" date="2014" name="Int. J. Syst. Evol. Microbiol.">
        <title>Solimonas terrae sp. nov., isolated from soil.</title>
        <authorList>
            <person name="Kim S.J."/>
            <person name="Moon J.Y."/>
            <person name="Weon H.Y."/>
            <person name="Ahn J.H."/>
            <person name="Chen W.M."/>
            <person name="Kwon S.W."/>
        </authorList>
    </citation>
    <scope>NUCLEOTIDE SEQUENCE [LARGE SCALE GENOMIC DNA]</scope>
    <source>
        <strain evidence="11 12">KIS83-12</strain>
    </source>
</reference>
<dbReference type="Gene3D" id="3.40.30.10">
    <property type="entry name" value="Glutaredoxin"/>
    <property type="match status" value="1"/>
</dbReference>
<evidence type="ECO:0000256" key="8">
    <source>
        <dbReference type="PIRSR" id="PIRSR001488-1"/>
    </source>
</evidence>
<dbReference type="GO" id="GO:0042597">
    <property type="term" value="C:periplasmic space"/>
    <property type="evidence" value="ECO:0007669"/>
    <property type="project" value="UniProtKB-SubCell"/>
</dbReference>
<comment type="subcellular location">
    <subcellularLocation>
        <location evidence="1 7">Periplasm</location>
    </subcellularLocation>
</comment>
<dbReference type="PROSITE" id="PS51352">
    <property type="entry name" value="THIOREDOXIN_2"/>
    <property type="match status" value="1"/>
</dbReference>
<keyword evidence="5 7" id="KW-1015">Disulfide bond</keyword>
<comment type="caution">
    <text evidence="11">The sequence shown here is derived from an EMBL/GenBank/DDBJ whole genome shotgun (WGS) entry which is preliminary data.</text>
</comment>
<organism evidence="11 12">
    <name type="scientific">Solimonas terrae</name>
    <dbReference type="NCBI Taxonomy" id="1396819"/>
    <lineage>
        <taxon>Bacteria</taxon>
        <taxon>Pseudomonadati</taxon>
        <taxon>Pseudomonadota</taxon>
        <taxon>Gammaproteobacteria</taxon>
        <taxon>Nevskiales</taxon>
        <taxon>Nevskiaceae</taxon>
        <taxon>Solimonas</taxon>
    </lineage>
</organism>
<dbReference type="InterPro" id="IPR050824">
    <property type="entry name" value="Thiol_disulfide_DsbA"/>
</dbReference>
<feature type="chain" id="PRO_5026743101" description="Thiol:disulfide interchange protein" evidence="9">
    <location>
        <begin position="25"/>
        <end position="221"/>
    </location>
</feature>
<dbReference type="InterPro" id="IPR017937">
    <property type="entry name" value="Thioredoxin_CS"/>
</dbReference>
<accession>A0A6M2BVW8</accession>
<sequence length="221" mass="24277">MPMRRALRGLIAAVLSLSAIACSAADKPASFEEGKQYKQVNEVQAPADKKRVQVAEFFWYGCPHCYAFDPSLRAWEKTKPADVDFVRYPNSLGHPQGLLHSRAFYTEQALGVFDTMHTALFDAIHKDGNPLISEAQIAALFQSKAGIDPDKFSGTFNGFVVDAEVRQAENLARSYGVFSVPTIIVGGKYMTGPAMTGGLDQTIATINFLVDKVRKERGIKK</sequence>
<dbReference type="InterPro" id="IPR013766">
    <property type="entry name" value="Thioredoxin_domain"/>
</dbReference>
<evidence type="ECO:0000256" key="1">
    <source>
        <dbReference type="ARBA" id="ARBA00004418"/>
    </source>
</evidence>
<dbReference type="GO" id="GO:0015036">
    <property type="term" value="F:disulfide oxidoreductase activity"/>
    <property type="evidence" value="ECO:0007669"/>
    <property type="project" value="UniProtKB-ARBA"/>
</dbReference>
<gene>
    <name evidence="11" type="ORF">G7Y85_16655</name>
</gene>
<dbReference type="PROSITE" id="PS00194">
    <property type="entry name" value="THIOREDOXIN_1"/>
    <property type="match status" value="1"/>
</dbReference>
<evidence type="ECO:0000256" key="3">
    <source>
        <dbReference type="ARBA" id="ARBA00022729"/>
    </source>
</evidence>
<comment type="similarity">
    <text evidence="2">Belongs to the thioredoxin family. DsbA subfamily.</text>
</comment>
<dbReference type="PANTHER" id="PTHR35891:SF2">
    <property type="entry name" value="THIOL:DISULFIDE INTERCHANGE PROTEIN DSBA"/>
    <property type="match status" value="1"/>
</dbReference>
<dbReference type="InterPro" id="IPR001853">
    <property type="entry name" value="DSBA-like_thioredoxin_dom"/>
</dbReference>
<evidence type="ECO:0000256" key="7">
    <source>
        <dbReference type="PIRNR" id="PIRNR001488"/>
    </source>
</evidence>
<dbReference type="Pfam" id="PF01323">
    <property type="entry name" value="DSBA"/>
    <property type="match status" value="1"/>
</dbReference>
<evidence type="ECO:0000313" key="11">
    <source>
        <dbReference type="EMBL" id="NGY06405.1"/>
    </source>
</evidence>
<evidence type="ECO:0000256" key="5">
    <source>
        <dbReference type="ARBA" id="ARBA00023157"/>
    </source>
</evidence>
<dbReference type="AlphaFoldDB" id="A0A6M2BVW8"/>
<name>A0A6M2BVW8_9GAMM</name>
<evidence type="ECO:0000256" key="2">
    <source>
        <dbReference type="ARBA" id="ARBA00005791"/>
    </source>
</evidence>
<evidence type="ECO:0000256" key="6">
    <source>
        <dbReference type="ARBA" id="ARBA00023284"/>
    </source>
</evidence>
<keyword evidence="3 9" id="KW-0732">Signal</keyword>
<dbReference type="InterPro" id="IPR023205">
    <property type="entry name" value="DsbA/DsbL"/>
</dbReference>
<keyword evidence="6" id="KW-0676">Redox-active center</keyword>
<evidence type="ECO:0000256" key="9">
    <source>
        <dbReference type="SAM" id="SignalP"/>
    </source>
</evidence>
<dbReference type="Proteomes" id="UP000472676">
    <property type="component" value="Unassembled WGS sequence"/>
</dbReference>
<feature type="disulfide bond" description="Redox-active" evidence="8">
    <location>
        <begin position="62"/>
        <end position="65"/>
    </location>
</feature>
<evidence type="ECO:0000259" key="10">
    <source>
        <dbReference type="PROSITE" id="PS51352"/>
    </source>
</evidence>
<keyword evidence="12" id="KW-1185">Reference proteome</keyword>
<feature type="signal peptide" evidence="9">
    <location>
        <begin position="1"/>
        <end position="24"/>
    </location>
</feature>
<dbReference type="InterPro" id="IPR036249">
    <property type="entry name" value="Thioredoxin-like_sf"/>
</dbReference>
<dbReference type="PIRSF" id="PIRSF001488">
    <property type="entry name" value="Tdi_protein"/>
    <property type="match status" value="1"/>
</dbReference>
<dbReference type="SUPFAM" id="SSF52833">
    <property type="entry name" value="Thioredoxin-like"/>
    <property type="match status" value="1"/>
</dbReference>
<dbReference type="EMBL" id="JAAMOW010000009">
    <property type="protein sequence ID" value="NGY06405.1"/>
    <property type="molecule type" value="Genomic_DNA"/>
</dbReference>
<evidence type="ECO:0000313" key="12">
    <source>
        <dbReference type="Proteomes" id="UP000472676"/>
    </source>
</evidence>
<dbReference type="PANTHER" id="PTHR35891">
    <property type="entry name" value="THIOL:DISULFIDE INTERCHANGE PROTEIN DSBA"/>
    <property type="match status" value="1"/>
</dbReference>